<evidence type="ECO:0000313" key="2">
    <source>
        <dbReference type="EMBL" id="JAE19457.1"/>
    </source>
</evidence>
<organism evidence="2">
    <name type="scientific">Arundo donax</name>
    <name type="common">Giant reed</name>
    <name type="synonym">Donax arundinaceus</name>
    <dbReference type="NCBI Taxonomy" id="35708"/>
    <lineage>
        <taxon>Eukaryota</taxon>
        <taxon>Viridiplantae</taxon>
        <taxon>Streptophyta</taxon>
        <taxon>Embryophyta</taxon>
        <taxon>Tracheophyta</taxon>
        <taxon>Spermatophyta</taxon>
        <taxon>Magnoliopsida</taxon>
        <taxon>Liliopsida</taxon>
        <taxon>Poales</taxon>
        <taxon>Poaceae</taxon>
        <taxon>PACMAD clade</taxon>
        <taxon>Arundinoideae</taxon>
        <taxon>Arundineae</taxon>
        <taxon>Arundo</taxon>
    </lineage>
</organism>
<dbReference type="AlphaFoldDB" id="A0A0A9G4L7"/>
<accession>A0A0A9G4L7</accession>
<sequence length="39" mass="4459">MHADLPISRNQSHEGGSDDPDLIKNYTRMRLATCRPCRC</sequence>
<dbReference type="EMBL" id="GBRH01178439">
    <property type="protein sequence ID" value="JAE19457.1"/>
    <property type="molecule type" value="Transcribed_RNA"/>
</dbReference>
<reference evidence="2" key="1">
    <citation type="submission" date="2014-09" db="EMBL/GenBank/DDBJ databases">
        <authorList>
            <person name="Magalhaes I.L.F."/>
            <person name="Oliveira U."/>
            <person name="Santos F.R."/>
            <person name="Vidigal T.H.D.A."/>
            <person name="Brescovit A.D."/>
            <person name="Santos A.J."/>
        </authorList>
    </citation>
    <scope>NUCLEOTIDE SEQUENCE</scope>
    <source>
        <tissue evidence="2">Shoot tissue taken approximately 20 cm above the soil surface</tissue>
    </source>
</reference>
<protein>
    <submittedName>
        <fullName evidence="2">Uncharacterized protein</fullName>
    </submittedName>
</protein>
<reference evidence="2" key="2">
    <citation type="journal article" date="2015" name="Data Brief">
        <title>Shoot transcriptome of the giant reed, Arundo donax.</title>
        <authorList>
            <person name="Barrero R.A."/>
            <person name="Guerrero F.D."/>
            <person name="Moolhuijzen P."/>
            <person name="Goolsby J.A."/>
            <person name="Tidwell J."/>
            <person name="Bellgard S.E."/>
            <person name="Bellgard M.I."/>
        </authorList>
    </citation>
    <scope>NUCLEOTIDE SEQUENCE</scope>
    <source>
        <tissue evidence="2">Shoot tissue taken approximately 20 cm above the soil surface</tissue>
    </source>
</reference>
<feature type="region of interest" description="Disordered" evidence="1">
    <location>
        <begin position="1"/>
        <end position="22"/>
    </location>
</feature>
<evidence type="ECO:0000256" key="1">
    <source>
        <dbReference type="SAM" id="MobiDB-lite"/>
    </source>
</evidence>
<name>A0A0A9G4L7_ARUDO</name>
<proteinExistence type="predicted"/>